<gene>
    <name evidence="3" type="ORF">C725_0251</name>
</gene>
<dbReference type="EMBL" id="AMRV01000001">
    <property type="protein sequence ID" value="EMD84321.1"/>
    <property type="molecule type" value="Genomic_DNA"/>
</dbReference>
<dbReference type="Gene3D" id="3.50.50.60">
    <property type="entry name" value="FAD/NAD(P)-binding domain"/>
    <property type="match status" value="2"/>
</dbReference>
<dbReference type="PANTHER" id="PTHR13847">
    <property type="entry name" value="SARCOSINE DEHYDROGENASE-RELATED"/>
    <property type="match status" value="1"/>
</dbReference>
<evidence type="ECO:0000313" key="4">
    <source>
        <dbReference type="Proteomes" id="UP000011717"/>
    </source>
</evidence>
<name>M2TRB2_9SPHN</name>
<keyword evidence="1" id="KW-0560">Oxidoreductase</keyword>
<comment type="caution">
    <text evidence="3">The sequence shown here is derived from an EMBL/GenBank/DDBJ whole genome shotgun (WGS) entry which is preliminary data.</text>
</comment>
<protein>
    <submittedName>
        <fullName evidence="3">D-amino acid dehydrogenase, small subunit family protein</fullName>
    </submittedName>
</protein>
<dbReference type="AlphaFoldDB" id="M2TRB2"/>
<accession>M2TRB2</accession>
<dbReference type="Proteomes" id="UP000011717">
    <property type="component" value="Unassembled WGS sequence"/>
</dbReference>
<evidence type="ECO:0000256" key="1">
    <source>
        <dbReference type="ARBA" id="ARBA00023002"/>
    </source>
</evidence>
<dbReference type="PANTHER" id="PTHR13847:SF289">
    <property type="entry name" value="GLYCINE OXIDASE"/>
    <property type="match status" value="1"/>
</dbReference>
<dbReference type="Pfam" id="PF01266">
    <property type="entry name" value="DAO"/>
    <property type="match status" value="1"/>
</dbReference>
<reference evidence="3 4" key="1">
    <citation type="journal article" date="2013" name="Genome Announc.">
        <title>Draft Genome Sequence of Strain JLT2015T, Belonging to the Family Sphingomonadaceae of the Alphaproteobacteria.</title>
        <authorList>
            <person name="Tang K."/>
            <person name="Liu K."/>
            <person name="Li S."/>
            <person name="Jiao N."/>
        </authorList>
    </citation>
    <scope>NUCLEOTIDE SEQUENCE [LARGE SCALE GENOMIC DNA]</scope>
    <source>
        <strain evidence="3 4">JLT2015</strain>
    </source>
</reference>
<dbReference type="SUPFAM" id="SSF51905">
    <property type="entry name" value="FAD/NAD(P)-binding domain"/>
    <property type="match status" value="1"/>
</dbReference>
<proteinExistence type="predicted"/>
<dbReference type="PATRIC" id="fig|1234595.3.peg.250"/>
<evidence type="ECO:0000313" key="3">
    <source>
        <dbReference type="EMBL" id="EMD84321.1"/>
    </source>
</evidence>
<feature type="domain" description="FAD dependent oxidoreductase" evidence="2">
    <location>
        <begin position="2"/>
        <end position="386"/>
    </location>
</feature>
<keyword evidence="4" id="KW-1185">Reference proteome</keyword>
<organism evidence="3 4">
    <name type="scientific">Pacificimonas flava</name>
    <dbReference type="NCBI Taxonomy" id="1234595"/>
    <lineage>
        <taxon>Bacteria</taxon>
        <taxon>Pseudomonadati</taxon>
        <taxon>Pseudomonadota</taxon>
        <taxon>Alphaproteobacteria</taxon>
        <taxon>Sphingomonadales</taxon>
        <taxon>Sphingosinicellaceae</taxon>
        <taxon>Pacificimonas</taxon>
    </lineage>
</organism>
<dbReference type="Gene3D" id="3.30.9.10">
    <property type="entry name" value="D-Amino Acid Oxidase, subunit A, domain 2"/>
    <property type="match status" value="1"/>
</dbReference>
<evidence type="ECO:0000259" key="2">
    <source>
        <dbReference type="Pfam" id="PF01266"/>
    </source>
</evidence>
<sequence>MVVGGGIIGLCIAVALANKGVEVILIDPESGTAASWGNAGHIATEQIAPLASIATLRQVPRRYYGFGGAMDLPPSAWKTWAPFAGRFLRASGRQNFARGQDALRGLMAEALPAWRRLAAALKAEDVLREDGHLVLWEHAATAAAGARAWQSADIGSASVQPAAREDLDRLEALLGHRPPGALRFAGSAQIADLDRLRGRLKSAAMEAGVTFLSGTARLERSGRTVSATVEGRAVAPGARIVVACGIGSREIMGEAGHRAPLIAERGYHVRAQSGGWPSDLPPVVFEDRSMIVTGFEDSVQAASFVEFNSPDAPADARKWDRLERHVSALNLPMSPPFRRWMGARPTLPDYLPAIGVSSRVDGLAYAFGHQHLGLTLGPITAELIADALAGAPETVPLAPFDIDRFH</sequence>
<dbReference type="InterPro" id="IPR006076">
    <property type="entry name" value="FAD-dep_OxRdtase"/>
</dbReference>
<dbReference type="GO" id="GO:0016491">
    <property type="term" value="F:oxidoreductase activity"/>
    <property type="evidence" value="ECO:0007669"/>
    <property type="project" value="UniProtKB-KW"/>
</dbReference>
<dbReference type="InterPro" id="IPR036188">
    <property type="entry name" value="FAD/NAD-bd_sf"/>
</dbReference>
<dbReference type="GO" id="GO:0005737">
    <property type="term" value="C:cytoplasm"/>
    <property type="evidence" value="ECO:0007669"/>
    <property type="project" value="TreeGrafter"/>
</dbReference>